<sequence length="341" mass="37810">MPGPRPTPPPSRVVRAGGAVVWRIAEGTDADPSALTHKSIEVLIVHRPKYGDWSWPKGKQEPGEHIVACATREVEEETGVPVRLGPRLTMQRYKLGRNTTKEVHYWIATPDLAQAPLLARAPAERAPEREIDRVRWVKPAKAMRLLTRRGDRRLLSELLTRLDAGRLATRSLLVLRHAKAIKRSEWADQPESQRPLARRGVYQVGRVSAVLSAYGVDHLVTSPWRRCLATLAPYATLTGAPMDMAPELTEDEAKNDPAALRAAYRGLITPEGANTVVCVHRPTIPALVGELAPYTPNRLSRLLPQGDPLLHTAEALVVHLARYADDADPRDRVVDLETVRV</sequence>
<dbReference type="CDD" id="cd03673">
    <property type="entry name" value="NUDIX_Ap6A_hydrolase"/>
    <property type="match status" value="1"/>
</dbReference>
<dbReference type="PROSITE" id="PS00893">
    <property type="entry name" value="NUDIX_BOX"/>
    <property type="match status" value="1"/>
</dbReference>
<dbReference type="InterPro" id="IPR015797">
    <property type="entry name" value="NUDIX_hydrolase-like_dom_sf"/>
</dbReference>
<dbReference type="GO" id="GO:0006167">
    <property type="term" value="P:AMP biosynthetic process"/>
    <property type="evidence" value="ECO:0007669"/>
    <property type="project" value="TreeGrafter"/>
</dbReference>
<dbReference type="InterPro" id="IPR020084">
    <property type="entry name" value="NUDIX_hydrolase_CS"/>
</dbReference>
<keyword evidence="1 3" id="KW-0378">Hydrolase</keyword>
<evidence type="ECO:0000313" key="3">
    <source>
        <dbReference type="EMBL" id="MBD3689454.1"/>
    </source>
</evidence>
<accession>A0A8I0KVZ1</accession>
<dbReference type="PANTHER" id="PTHR21340:SF0">
    <property type="entry name" value="BIS(5'-NUCLEOSYL)-TETRAPHOSPHATASE [ASYMMETRICAL]"/>
    <property type="match status" value="1"/>
</dbReference>
<comment type="caution">
    <text evidence="3">The sequence shown here is derived from an EMBL/GenBank/DDBJ whole genome shotgun (WGS) entry which is preliminary data.</text>
</comment>
<dbReference type="SUPFAM" id="SSF53254">
    <property type="entry name" value="Phosphoglycerate mutase-like"/>
    <property type="match status" value="1"/>
</dbReference>
<dbReference type="AlphaFoldDB" id="A0A8I0KVZ1"/>
<dbReference type="GO" id="GO:0004081">
    <property type="term" value="F:bis(5'-nucleosyl)-tetraphosphatase (asymmetrical) activity"/>
    <property type="evidence" value="ECO:0007669"/>
    <property type="project" value="TreeGrafter"/>
</dbReference>
<dbReference type="CDD" id="cd07067">
    <property type="entry name" value="HP_PGM_like"/>
    <property type="match status" value="1"/>
</dbReference>
<dbReference type="InterPro" id="IPR029033">
    <property type="entry name" value="His_PPase_superfam"/>
</dbReference>
<dbReference type="PROSITE" id="PS51462">
    <property type="entry name" value="NUDIX"/>
    <property type="match status" value="1"/>
</dbReference>
<dbReference type="RefSeq" id="WP_191071501.1">
    <property type="nucleotide sequence ID" value="NZ_CP060506.1"/>
</dbReference>
<name>A0A8I0KVZ1_9ACTO</name>
<dbReference type="PANTHER" id="PTHR21340">
    <property type="entry name" value="DIADENOSINE 5,5-P1,P4-TETRAPHOSPHATE PYROPHOSPHOHYDROLASE MUTT"/>
    <property type="match status" value="1"/>
</dbReference>
<evidence type="ECO:0000256" key="1">
    <source>
        <dbReference type="ARBA" id="ARBA00022801"/>
    </source>
</evidence>
<dbReference type="Proteomes" id="UP000627538">
    <property type="component" value="Unassembled WGS sequence"/>
</dbReference>
<dbReference type="Gene3D" id="3.40.50.1240">
    <property type="entry name" value="Phosphoglycerate mutase-like"/>
    <property type="match status" value="1"/>
</dbReference>
<keyword evidence="4" id="KW-1185">Reference proteome</keyword>
<dbReference type="EMBL" id="JACRUO010000001">
    <property type="protein sequence ID" value="MBD3689454.1"/>
    <property type="molecule type" value="Genomic_DNA"/>
</dbReference>
<reference evidence="3 4" key="1">
    <citation type="submission" date="2020-08" db="EMBL/GenBank/DDBJ databases">
        <title>Winkia gen. nov., sp. nov., isolated from faeces of the Anser albifrons in China.</title>
        <authorList>
            <person name="Liu Q."/>
        </authorList>
    </citation>
    <scope>NUCLEOTIDE SEQUENCE [LARGE SCALE GENOMIC DNA]</scope>
    <source>
        <strain evidence="3 4">C62</strain>
    </source>
</reference>
<proteinExistence type="predicted"/>
<gene>
    <name evidence="3" type="ORF">H8R10_04310</name>
</gene>
<protein>
    <submittedName>
        <fullName evidence="3">NUDIX hydrolase</fullName>
    </submittedName>
</protein>
<dbReference type="SUPFAM" id="SSF55811">
    <property type="entry name" value="Nudix"/>
    <property type="match status" value="1"/>
</dbReference>
<dbReference type="Pfam" id="PF00300">
    <property type="entry name" value="His_Phos_1"/>
    <property type="match status" value="1"/>
</dbReference>
<dbReference type="InterPro" id="IPR000086">
    <property type="entry name" value="NUDIX_hydrolase_dom"/>
</dbReference>
<dbReference type="Gene3D" id="3.90.79.10">
    <property type="entry name" value="Nucleoside Triphosphate Pyrophosphohydrolase"/>
    <property type="match status" value="1"/>
</dbReference>
<feature type="domain" description="Nudix hydrolase" evidence="2">
    <location>
        <begin position="12"/>
        <end position="160"/>
    </location>
</feature>
<dbReference type="Pfam" id="PF00293">
    <property type="entry name" value="NUDIX"/>
    <property type="match status" value="1"/>
</dbReference>
<organism evidence="3 4">
    <name type="scientific">Nanchangia anserum</name>
    <dbReference type="NCBI Taxonomy" id="2692125"/>
    <lineage>
        <taxon>Bacteria</taxon>
        <taxon>Bacillati</taxon>
        <taxon>Actinomycetota</taxon>
        <taxon>Actinomycetes</taxon>
        <taxon>Actinomycetales</taxon>
        <taxon>Actinomycetaceae</taxon>
        <taxon>Nanchangia</taxon>
    </lineage>
</organism>
<dbReference type="InterPro" id="IPR013078">
    <property type="entry name" value="His_Pase_superF_clade-1"/>
</dbReference>
<evidence type="ECO:0000259" key="2">
    <source>
        <dbReference type="PROSITE" id="PS51462"/>
    </source>
</evidence>
<dbReference type="InterPro" id="IPR051325">
    <property type="entry name" value="Nudix_hydrolase_domain"/>
</dbReference>
<dbReference type="GO" id="GO:0006754">
    <property type="term" value="P:ATP biosynthetic process"/>
    <property type="evidence" value="ECO:0007669"/>
    <property type="project" value="TreeGrafter"/>
</dbReference>
<evidence type="ECO:0000313" key="4">
    <source>
        <dbReference type="Proteomes" id="UP000627538"/>
    </source>
</evidence>